<dbReference type="InterPro" id="IPR041527">
    <property type="entry name" value="YhcG_N"/>
</dbReference>
<proteinExistence type="predicted"/>
<name>A0A9E4ZI76_9EURY</name>
<dbReference type="RefSeq" id="WP_390895688.1">
    <property type="nucleotide sequence ID" value="NZ_VHLL01000001.1"/>
</dbReference>
<gene>
    <name evidence="2" type="ORF">FKB36_01610</name>
</gene>
<feature type="domain" description="YhcG N-terminal" evidence="1">
    <location>
        <begin position="22"/>
        <end position="102"/>
    </location>
</feature>
<comment type="caution">
    <text evidence="2">The sequence shown here is derived from an EMBL/GenBank/DDBJ whole genome shotgun (WGS) entry which is preliminary data.</text>
</comment>
<accession>A0A9E4ZI76</accession>
<dbReference type="EMBL" id="VHLL01000001">
    <property type="protein sequence ID" value="MCT8336227.1"/>
    <property type="molecule type" value="Genomic_DNA"/>
</dbReference>
<evidence type="ECO:0000313" key="3">
    <source>
        <dbReference type="Proteomes" id="UP001065682"/>
    </source>
</evidence>
<dbReference type="Proteomes" id="UP001065682">
    <property type="component" value="Unassembled WGS sequence"/>
</dbReference>
<organism evidence="2 3">
    <name type="scientific">Methanoculleus formosensis</name>
    <dbReference type="NCBI Taxonomy" id="2590886"/>
    <lineage>
        <taxon>Archaea</taxon>
        <taxon>Methanobacteriati</taxon>
        <taxon>Methanobacteriota</taxon>
        <taxon>Stenosarchaea group</taxon>
        <taxon>Methanomicrobia</taxon>
        <taxon>Methanomicrobiales</taxon>
        <taxon>Methanomicrobiaceae</taxon>
        <taxon>Methanoculleus</taxon>
    </lineage>
</organism>
<sequence length="202" mass="23219">MSTPTLIHSREGAQNAKGSRWADLLKTTSAILAKYWVSKGFSVQNLRYRWQIYREYHDSKKLQPQVGEIRWSHNPVIMLRCEELLEREFCFRMTCMLGWMLRVSTSLKILRNHQEGKPLTSFRGLALFARETLSTPAFIHSRKVRCPGAAPTPRCRVARAHRCRAAKISEVLGSERLAQHVRETGRAHPRVCATYHCTISTA</sequence>
<protein>
    <submittedName>
        <fullName evidence="2">DUF1016 domain-containing protein</fullName>
    </submittedName>
</protein>
<reference evidence="2" key="1">
    <citation type="submission" date="2019-06" db="EMBL/GenBank/DDBJ databases">
        <title>Methanoculleus strain from Tamsui River, Taipei, Taiwan.</title>
        <authorList>
            <person name="You Y.-T."/>
            <person name="Chen S.-C."/>
            <person name="Lai S.-J."/>
            <person name="Lee Y.-C."/>
            <person name="Lai M.-C."/>
        </authorList>
    </citation>
    <scope>NUCLEOTIDE SEQUENCE</scope>
    <source>
        <strain evidence="2">Afa-1</strain>
    </source>
</reference>
<dbReference type="AlphaFoldDB" id="A0A9E4ZI76"/>
<dbReference type="Pfam" id="PF17761">
    <property type="entry name" value="DUF1016_N"/>
    <property type="match status" value="1"/>
</dbReference>
<evidence type="ECO:0000259" key="1">
    <source>
        <dbReference type="Pfam" id="PF17761"/>
    </source>
</evidence>
<evidence type="ECO:0000313" key="2">
    <source>
        <dbReference type="EMBL" id="MCT8336227.1"/>
    </source>
</evidence>
<keyword evidence="3" id="KW-1185">Reference proteome</keyword>